<evidence type="ECO:0000313" key="17">
    <source>
        <dbReference type="Proteomes" id="UP000824250"/>
    </source>
</evidence>
<dbReference type="NCBIfam" id="TIGR00595">
    <property type="entry name" value="priA"/>
    <property type="match status" value="1"/>
</dbReference>
<keyword evidence="3 12" id="KW-0479">Metal-binding</keyword>
<dbReference type="GO" id="GO:0006270">
    <property type="term" value="P:DNA replication initiation"/>
    <property type="evidence" value="ECO:0007669"/>
    <property type="project" value="TreeGrafter"/>
</dbReference>
<organism evidence="16 17">
    <name type="scientific">Candidatus Copromonas faecavium</name>
    <name type="common">nom. illeg.</name>
    <dbReference type="NCBI Taxonomy" id="2840740"/>
    <lineage>
        <taxon>Bacteria</taxon>
        <taxon>Bacillati</taxon>
        <taxon>Bacillota</taxon>
        <taxon>Clostridia</taxon>
        <taxon>Lachnospirales</taxon>
        <taxon>Lachnospiraceae</taxon>
        <taxon>Candidatus Copromonas (nom. illeg.)</taxon>
    </lineage>
</organism>
<dbReference type="AlphaFoldDB" id="A0A9D1A3C4"/>
<dbReference type="Pfam" id="PF17764">
    <property type="entry name" value="PriA_3primeBD"/>
    <property type="match status" value="1"/>
</dbReference>
<comment type="caution">
    <text evidence="16">The sequence shown here is derived from an EMBL/GenBank/DDBJ whole genome shotgun (WGS) entry which is preliminary data.</text>
</comment>
<keyword evidence="10 12" id="KW-0413">Isomerase</keyword>
<dbReference type="Gene3D" id="3.40.50.300">
    <property type="entry name" value="P-loop containing nucleotide triphosphate hydrolases"/>
    <property type="match status" value="2"/>
</dbReference>
<reference evidence="16" key="2">
    <citation type="journal article" date="2021" name="PeerJ">
        <title>Extensive microbial diversity within the chicken gut microbiome revealed by metagenomics and culture.</title>
        <authorList>
            <person name="Gilroy R."/>
            <person name="Ravi A."/>
            <person name="Getino M."/>
            <person name="Pursley I."/>
            <person name="Horton D.L."/>
            <person name="Alikhan N.F."/>
            <person name="Baker D."/>
            <person name="Gharbi K."/>
            <person name="Hall N."/>
            <person name="Watson M."/>
            <person name="Adriaenssens E.M."/>
            <person name="Foster-Nyarko E."/>
            <person name="Jarju S."/>
            <person name="Secka A."/>
            <person name="Antonio M."/>
            <person name="Oren A."/>
            <person name="Chaudhuri R.R."/>
            <person name="La Ragione R."/>
            <person name="Hildebrand F."/>
            <person name="Pallen M.J."/>
        </authorList>
    </citation>
    <scope>NUCLEOTIDE SEQUENCE</scope>
    <source>
        <strain evidence="16">CHK180-2868</strain>
    </source>
</reference>
<feature type="domain" description="Helicase C-terminal" evidence="15">
    <location>
        <begin position="496"/>
        <end position="663"/>
    </location>
</feature>
<dbReference type="CDD" id="cd17929">
    <property type="entry name" value="DEXHc_priA"/>
    <property type="match status" value="1"/>
</dbReference>
<feature type="domain" description="Helicase ATP-binding" evidence="14">
    <location>
        <begin position="233"/>
        <end position="399"/>
    </location>
</feature>
<accession>A0A9D1A3C4</accession>
<dbReference type="PROSITE" id="PS51194">
    <property type="entry name" value="HELICASE_CTER"/>
    <property type="match status" value="1"/>
</dbReference>
<feature type="binding site" evidence="12">
    <location>
        <position position="501"/>
    </location>
    <ligand>
        <name>Zn(2+)</name>
        <dbReference type="ChEBI" id="CHEBI:29105"/>
        <label>1</label>
    </ligand>
</feature>
<evidence type="ECO:0000256" key="8">
    <source>
        <dbReference type="ARBA" id="ARBA00022840"/>
    </source>
</evidence>
<comment type="catalytic activity">
    <reaction evidence="12">
        <text>Couples ATP hydrolysis with the unwinding of duplex DNA by translocating in the 3'-5' direction.</text>
        <dbReference type="EC" id="5.6.2.4"/>
    </reaction>
</comment>
<keyword evidence="2 12" id="KW-0235">DNA replication</keyword>
<dbReference type="GO" id="GO:0016787">
    <property type="term" value="F:hydrolase activity"/>
    <property type="evidence" value="ECO:0007669"/>
    <property type="project" value="UniProtKB-KW"/>
</dbReference>
<evidence type="ECO:0000256" key="4">
    <source>
        <dbReference type="ARBA" id="ARBA00022741"/>
    </source>
</evidence>
<dbReference type="GO" id="GO:0008270">
    <property type="term" value="F:zinc ion binding"/>
    <property type="evidence" value="ECO:0007669"/>
    <property type="project" value="UniProtKB-UniRule"/>
</dbReference>
<keyword evidence="8 12" id="KW-0067">ATP-binding</keyword>
<proteinExistence type="inferred from homology"/>
<dbReference type="SMART" id="SM00490">
    <property type="entry name" value="HELICc"/>
    <property type="match status" value="1"/>
</dbReference>
<evidence type="ECO:0000256" key="2">
    <source>
        <dbReference type="ARBA" id="ARBA00022705"/>
    </source>
</evidence>
<evidence type="ECO:0000256" key="11">
    <source>
        <dbReference type="ARBA" id="ARBA00048988"/>
    </source>
</evidence>
<dbReference type="GO" id="GO:1990077">
    <property type="term" value="C:primosome complex"/>
    <property type="evidence" value="ECO:0007669"/>
    <property type="project" value="UniProtKB-UniRule"/>
</dbReference>
<keyword evidence="9 12" id="KW-0238">DNA-binding</keyword>
<evidence type="ECO:0000256" key="9">
    <source>
        <dbReference type="ARBA" id="ARBA00023125"/>
    </source>
</evidence>
<evidence type="ECO:0000256" key="12">
    <source>
        <dbReference type="HAMAP-Rule" id="MF_00983"/>
    </source>
</evidence>
<dbReference type="Proteomes" id="UP000824250">
    <property type="component" value="Unassembled WGS sequence"/>
</dbReference>
<dbReference type="InterPro" id="IPR011545">
    <property type="entry name" value="DEAD/DEAH_box_helicase_dom"/>
</dbReference>
<name>A0A9D1A3C4_9FIRM</name>
<evidence type="ECO:0000256" key="10">
    <source>
        <dbReference type="ARBA" id="ARBA00023235"/>
    </source>
</evidence>
<comment type="subunit">
    <text evidence="12">Component of the replication restart primosome.</text>
</comment>
<dbReference type="Pfam" id="PF00270">
    <property type="entry name" value="DEAD"/>
    <property type="match status" value="1"/>
</dbReference>
<evidence type="ECO:0000256" key="13">
    <source>
        <dbReference type="SAM" id="Coils"/>
    </source>
</evidence>
<dbReference type="PROSITE" id="PS51192">
    <property type="entry name" value="HELICASE_ATP_BIND_1"/>
    <property type="match status" value="1"/>
</dbReference>
<dbReference type="EC" id="5.6.2.4" evidence="12"/>
<feature type="binding site" evidence="12">
    <location>
        <position position="504"/>
    </location>
    <ligand>
        <name>Zn(2+)</name>
        <dbReference type="ChEBI" id="CHEBI:29105"/>
        <label>1</label>
    </ligand>
</feature>
<feature type="binding site" evidence="12">
    <location>
        <position position="474"/>
    </location>
    <ligand>
        <name>Zn(2+)</name>
        <dbReference type="ChEBI" id="CHEBI:29105"/>
        <label>2</label>
    </ligand>
</feature>
<feature type="binding site" evidence="12">
    <location>
        <position position="471"/>
    </location>
    <ligand>
        <name>Zn(2+)</name>
        <dbReference type="ChEBI" id="CHEBI:29105"/>
        <label>2</label>
    </ligand>
</feature>
<keyword evidence="4 12" id="KW-0547">Nucleotide-binding</keyword>
<feature type="coiled-coil region" evidence="13">
    <location>
        <begin position="128"/>
        <end position="155"/>
    </location>
</feature>
<dbReference type="HAMAP" id="MF_00983">
    <property type="entry name" value="PriA"/>
    <property type="match status" value="1"/>
</dbReference>
<protein>
    <recommendedName>
        <fullName evidence="12">Replication restart protein PriA</fullName>
    </recommendedName>
    <alternativeName>
        <fullName evidence="12">ATP-dependent DNA helicase PriA</fullName>
        <ecNumber evidence="12">5.6.2.4</ecNumber>
    </alternativeName>
    <alternativeName>
        <fullName evidence="12">DNA 3'-5' helicase PriA</fullName>
    </alternativeName>
</protein>
<evidence type="ECO:0000256" key="6">
    <source>
        <dbReference type="ARBA" id="ARBA00022806"/>
    </source>
</evidence>
<dbReference type="Pfam" id="PF00271">
    <property type="entry name" value="Helicase_C"/>
    <property type="match status" value="1"/>
</dbReference>
<dbReference type="SMART" id="SM00487">
    <property type="entry name" value="DEXDc"/>
    <property type="match status" value="1"/>
</dbReference>
<comment type="similarity">
    <text evidence="12">Belongs to the helicase family. PriA subfamily.</text>
</comment>
<dbReference type="InterPro" id="IPR040498">
    <property type="entry name" value="PriA_CRR"/>
</dbReference>
<dbReference type="FunFam" id="3.40.50.300:FF:000489">
    <property type="entry name" value="Primosome assembly protein PriA"/>
    <property type="match status" value="1"/>
</dbReference>
<keyword evidence="5 12" id="KW-0378">Hydrolase</keyword>
<dbReference type="GO" id="GO:0006269">
    <property type="term" value="P:DNA replication, synthesis of primer"/>
    <property type="evidence" value="ECO:0007669"/>
    <property type="project" value="UniProtKB-KW"/>
</dbReference>
<gene>
    <name evidence="12 16" type="primary">priA</name>
    <name evidence="16" type="ORF">IAB28_04745</name>
</gene>
<feature type="binding site" evidence="12">
    <location>
        <position position="488"/>
    </location>
    <ligand>
        <name>Zn(2+)</name>
        <dbReference type="ChEBI" id="CHEBI:29105"/>
        <label>2</label>
    </ligand>
</feature>
<dbReference type="SUPFAM" id="SSF52540">
    <property type="entry name" value="P-loop containing nucleoside triphosphate hydrolases"/>
    <property type="match status" value="2"/>
</dbReference>
<keyword evidence="6 12" id="KW-0347">Helicase</keyword>
<comment type="cofactor">
    <cofactor evidence="12">
        <name>Zn(2+)</name>
        <dbReference type="ChEBI" id="CHEBI:29105"/>
    </cofactor>
    <text evidence="12">Binds 2 zinc ions per subunit.</text>
</comment>
<keyword evidence="7 12" id="KW-0862">Zinc</keyword>
<dbReference type="InterPro" id="IPR041222">
    <property type="entry name" value="PriA_3primeBD"/>
</dbReference>
<keyword evidence="1 12" id="KW-0639">Primosome</keyword>
<sequence>MERIYADVIIDLSVKNVDRAFQYRIPEHLRPSVTVGTQVTVPFGKGDTLRKGTVVGLSAIPSLEPEKLKEISSLLPGAVSVDSQMLALAWWMKDRYGSTMSQALKTVLPVKTKVTVRKERTIVAQTDREELSGLLAEAEKKNHKARARLLRALLENGRLPYRLAAQKLGTTMAVLRPFLEKHVMSLQTEDEGLWGRKPDGTGETELKGQSSQETEKLFLTGEQKQAVQKFLSDYEAGICKTYLLYGITGSGKTEVYMELISRVLEDGKQAIVLIPEISLTFQTVMRFYRRFGNRVGILNSRLSAGERYEQSMRAANGDISIMIGPRSALFAPFPNLGLIIIDEEHETAYQSETAPRYDAREVAGVRASMNHASLVLGSATPSVESFYRAGKGDYELLTLTRRAKSGSRLAGVHVVDLREELAEGNRSIFSRKLQELLRDRLDKKEQTMLFMNRRGYSSFVSCRSCGAAIKCPHCDVSLTFHRNGRLKCHYCGFERPMPDRCPVCGSPFLAPFGTGTQKLEEITKNLFPHARVLRMDGDTTAKKGAHEEILQAFYEGEADILIGTQMIVKGHDFPRVTLVGVMAADLSLYTPDFKSAERTFELLTQASGRAGRGALSGDVVIQTYTPDHFAVSSAAEQDYGQFYRQELLYRQIMKYPPAVGLLSIQLSSRNERLLGEAADTVLKEIRKRFFLEGPEVIGPAEQAPYKVNDIYRKILYIKHENYDILLQIGKSVLESELLRQKYRNVSAQYDLM</sequence>
<dbReference type="GO" id="GO:0043138">
    <property type="term" value="F:3'-5' DNA helicase activity"/>
    <property type="evidence" value="ECO:0007669"/>
    <property type="project" value="UniProtKB-EC"/>
</dbReference>
<evidence type="ECO:0000256" key="5">
    <source>
        <dbReference type="ARBA" id="ARBA00022801"/>
    </source>
</evidence>
<dbReference type="InterPro" id="IPR005259">
    <property type="entry name" value="PriA"/>
</dbReference>
<dbReference type="InterPro" id="IPR042115">
    <property type="entry name" value="PriA_3primeBD_sf"/>
</dbReference>
<keyword evidence="13" id="KW-0175">Coiled coil</keyword>
<dbReference type="PANTHER" id="PTHR30580">
    <property type="entry name" value="PRIMOSOMAL PROTEIN N"/>
    <property type="match status" value="1"/>
</dbReference>
<evidence type="ECO:0000256" key="3">
    <source>
        <dbReference type="ARBA" id="ARBA00022723"/>
    </source>
</evidence>
<dbReference type="EMBL" id="DVGC01000027">
    <property type="protein sequence ID" value="HIR05256.1"/>
    <property type="molecule type" value="Genomic_DNA"/>
</dbReference>
<evidence type="ECO:0000259" key="15">
    <source>
        <dbReference type="PROSITE" id="PS51194"/>
    </source>
</evidence>
<dbReference type="PANTHER" id="PTHR30580:SF0">
    <property type="entry name" value="PRIMOSOMAL PROTEIN N"/>
    <property type="match status" value="1"/>
</dbReference>
<dbReference type="GO" id="GO:0005524">
    <property type="term" value="F:ATP binding"/>
    <property type="evidence" value="ECO:0007669"/>
    <property type="project" value="UniProtKB-UniRule"/>
</dbReference>
<dbReference type="GO" id="GO:0006310">
    <property type="term" value="P:DNA recombination"/>
    <property type="evidence" value="ECO:0007669"/>
    <property type="project" value="InterPro"/>
</dbReference>
<dbReference type="InterPro" id="IPR027417">
    <property type="entry name" value="P-loop_NTPase"/>
</dbReference>
<evidence type="ECO:0000256" key="1">
    <source>
        <dbReference type="ARBA" id="ARBA00022515"/>
    </source>
</evidence>
<feature type="binding site" evidence="12">
    <location>
        <position position="462"/>
    </location>
    <ligand>
        <name>Zn(2+)</name>
        <dbReference type="ChEBI" id="CHEBI:29105"/>
        <label>1</label>
    </ligand>
</feature>
<feature type="binding site" evidence="12">
    <location>
        <position position="465"/>
    </location>
    <ligand>
        <name>Zn(2+)</name>
        <dbReference type="ChEBI" id="CHEBI:29105"/>
        <label>1</label>
    </ligand>
</feature>
<dbReference type="InterPro" id="IPR014001">
    <property type="entry name" value="Helicase_ATP-bd"/>
</dbReference>
<evidence type="ECO:0000313" key="16">
    <source>
        <dbReference type="EMBL" id="HIR05256.1"/>
    </source>
</evidence>
<comment type="catalytic activity">
    <reaction evidence="11 12">
        <text>ATP + H2O = ADP + phosphate + H(+)</text>
        <dbReference type="Rhea" id="RHEA:13065"/>
        <dbReference type="ChEBI" id="CHEBI:15377"/>
        <dbReference type="ChEBI" id="CHEBI:15378"/>
        <dbReference type="ChEBI" id="CHEBI:30616"/>
        <dbReference type="ChEBI" id="CHEBI:43474"/>
        <dbReference type="ChEBI" id="CHEBI:456216"/>
        <dbReference type="EC" id="5.6.2.4"/>
    </reaction>
</comment>
<dbReference type="Pfam" id="PF18319">
    <property type="entry name" value="Zn_ribbon_PriA"/>
    <property type="match status" value="1"/>
</dbReference>
<comment type="function">
    <text evidence="12">Initiates the restart of stalled replication forks, which reloads the replicative helicase on sites other than the origin of replication. Recognizes and binds to abandoned replication forks and remodels them to uncover a helicase loading site. Promotes assembly of the primosome at these replication forks.</text>
</comment>
<dbReference type="InterPro" id="IPR001650">
    <property type="entry name" value="Helicase_C-like"/>
</dbReference>
<dbReference type="GO" id="GO:0003677">
    <property type="term" value="F:DNA binding"/>
    <property type="evidence" value="ECO:0007669"/>
    <property type="project" value="UniProtKB-UniRule"/>
</dbReference>
<evidence type="ECO:0000259" key="14">
    <source>
        <dbReference type="PROSITE" id="PS51192"/>
    </source>
</evidence>
<dbReference type="CDD" id="cd18804">
    <property type="entry name" value="SF2_C_priA"/>
    <property type="match status" value="1"/>
</dbReference>
<dbReference type="GO" id="GO:0006302">
    <property type="term" value="P:double-strand break repair"/>
    <property type="evidence" value="ECO:0007669"/>
    <property type="project" value="InterPro"/>
</dbReference>
<feature type="binding site" evidence="12">
    <location>
        <position position="491"/>
    </location>
    <ligand>
        <name>Zn(2+)</name>
        <dbReference type="ChEBI" id="CHEBI:29105"/>
        <label>2</label>
    </ligand>
</feature>
<reference evidence="16" key="1">
    <citation type="submission" date="2020-10" db="EMBL/GenBank/DDBJ databases">
        <authorList>
            <person name="Gilroy R."/>
        </authorList>
    </citation>
    <scope>NUCLEOTIDE SEQUENCE</scope>
    <source>
        <strain evidence="16">CHK180-2868</strain>
    </source>
</reference>
<dbReference type="Gene3D" id="3.40.1440.60">
    <property type="entry name" value="PriA, 3(prime) DNA-binding domain"/>
    <property type="match status" value="1"/>
</dbReference>
<evidence type="ECO:0000256" key="7">
    <source>
        <dbReference type="ARBA" id="ARBA00022833"/>
    </source>
</evidence>